<proteinExistence type="predicted"/>
<comment type="caution">
    <text evidence="6">The sequence shown here is derived from an EMBL/GenBank/DDBJ whole genome shotgun (WGS) entry which is preliminary data.</text>
</comment>
<reference evidence="7" key="1">
    <citation type="submission" date="2017-06" db="EMBL/GenBank/DDBJ databases">
        <title>Herbaspirillum phytohormonus sp. nov., isolated from the root nodule of Robinia pseudoacacia in lead-zinc mine.</title>
        <authorList>
            <person name="Fan M."/>
            <person name="Lin Y."/>
        </authorList>
    </citation>
    <scope>NUCLEOTIDE SEQUENCE [LARGE SCALE GENOMIC DNA]</scope>
    <source>
        <strain evidence="7">SC-089</strain>
    </source>
</reference>
<dbReference type="Pfam" id="PF00440">
    <property type="entry name" value="TetR_N"/>
    <property type="match status" value="1"/>
</dbReference>
<accession>A0A225N0P1</accession>
<keyword evidence="7" id="KW-1185">Reference proteome</keyword>
<dbReference type="InterPro" id="IPR011075">
    <property type="entry name" value="TetR_C"/>
</dbReference>
<name>A0A225N0P1_9BURK</name>
<organism evidence="6 7">
    <name type="scientific">Candidimonas nitroreducens</name>
    <dbReference type="NCBI Taxonomy" id="683354"/>
    <lineage>
        <taxon>Bacteria</taxon>
        <taxon>Pseudomonadati</taxon>
        <taxon>Pseudomonadota</taxon>
        <taxon>Betaproteobacteria</taxon>
        <taxon>Burkholderiales</taxon>
        <taxon>Alcaligenaceae</taxon>
        <taxon>Candidimonas</taxon>
    </lineage>
</organism>
<keyword evidence="2 4" id="KW-0238">DNA-binding</keyword>
<dbReference type="InterPro" id="IPR001647">
    <property type="entry name" value="HTH_TetR"/>
</dbReference>
<evidence type="ECO:0000313" key="6">
    <source>
        <dbReference type="EMBL" id="OWT66373.1"/>
    </source>
</evidence>
<gene>
    <name evidence="6" type="ORF">CEY11_01170</name>
</gene>
<evidence type="ECO:0000259" key="5">
    <source>
        <dbReference type="PROSITE" id="PS50977"/>
    </source>
</evidence>
<dbReference type="PANTHER" id="PTHR47506:SF6">
    <property type="entry name" value="HTH-TYPE TRANSCRIPTIONAL REPRESSOR NEMR"/>
    <property type="match status" value="1"/>
</dbReference>
<feature type="domain" description="HTH tetR-type" evidence="5">
    <location>
        <begin position="23"/>
        <end position="83"/>
    </location>
</feature>
<dbReference type="InterPro" id="IPR009057">
    <property type="entry name" value="Homeodomain-like_sf"/>
</dbReference>
<dbReference type="RefSeq" id="WP_088601499.1">
    <property type="nucleotide sequence ID" value="NZ_NJIH01000001.1"/>
</dbReference>
<evidence type="ECO:0000256" key="3">
    <source>
        <dbReference type="ARBA" id="ARBA00023163"/>
    </source>
</evidence>
<dbReference type="PANTHER" id="PTHR47506">
    <property type="entry name" value="TRANSCRIPTIONAL REGULATORY PROTEIN"/>
    <property type="match status" value="1"/>
</dbReference>
<dbReference type="Gene3D" id="1.10.357.10">
    <property type="entry name" value="Tetracycline Repressor, domain 2"/>
    <property type="match status" value="1"/>
</dbReference>
<dbReference type="SUPFAM" id="SSF48498">
    <property type="entry name" value="Tetracyclin repressor-like, C-terminal domain"/>
    <property type="match status" value="1"/>
</dbReference>
<dbReference type="Pfam" id="PF16925">
    <property type="entry name" value="TetR_C_13"/>
    <property type="match status" value="1"/>
</dbReference>
<dbReference type="PROSITE" id="PS50977">
    <property type="entry name" value="HTH_TETR_2"/>
    <property type="match status" value="1"/>
</dbReference>
<dbReference type="GO" id="GO:0003677">
    <property type="term" value="F:DNA binding"/>
    <property type="evidence" value="ECO:0007669"/>
    <property type="project" value="UniProtKB-UniRule"/>
</dbReference>
<keyword evidence="1" id="KW-0805">Transcription regulation</keyword>
<protein>
    <submittedName>
        <fullName evidence="6">TetR family transcriptional regulator</fullName>
    </submittedName>
</protein>
<dbReference type="EMBL" id="NJIH01000001">
    <property type="protein sequence ID" value="OWT66373.1"/>
    <property type="molecule type" value="Genomic_DNA"/>
</dbReference>
<dbReference type="Proteomes" id="UP000214603">
    <property type="component" value="Unassembled WGS sequence"/>
</dbReference>
<evidence type="ECO:0000313" key="7">
    <source>
        <dbReference type="Proteomes" id="UP000214603"/>
    </source>
</evidence>
<dbReference type="AlphaFoldDB" id="A0A225N0P1"/>
<evidence type="ECO:0000256" key="4">
    <source>
        <dbReference type="PROSITE-ProRule" id="PRU00335"/>
    </source>
</evidence>
<feature type="DNA-binding region" description="H-T-H motif" evidence="4">
    <location>
        <begin position="46"/>
        <end position="65"/>
    </location>
</feature>
<keyword evidence="3" id="KW-0804">Transcription</keyword>
<dbReference type="InterPro" id="IPR036271">
    <property type="entry name" value="Tet_transcr_reg_TetR-rel_C_sf"/>
</dbReference>
<dbReference type="SUPFAM" id="SSF46689">
    <property type="entry name" value="Homeodomain-like"/>
    <property type="match status" value="1"/>
</dbReference>
<dbReference type="PRINTS" id="PR00455">
    <property type="entry name" value="HTHTETR"/>
</dbReference>
<evidence type="ECO:0000256" key="2">
    <source>
        <dbReference type="ARBA" id="ARBA00023125"/>
    </source>
</evidence>
<sequence length="213" mass="23867">MGIKRSAGERIPAASQGHGLPYVSTRDVLIRCGMELLTERGFAATGLDAILQRAGVPKGSFYHHFRNKDAFGVAVLATYDDYFQRKLDRWLLDESAAPLMRIRNFVMDAARGMARHRFTRGCLVGSFGQELGVLPPNYRELLNNIFSGWSEKIAQCLLLAQQSGEIAQDIDCHAYAHYFWLGWEGAVMRARMTQSTEALNLFVDVYMKSLAAV</sequence>
<evidence type="ECO:0000256" key="1">
    <source>
        <dbReference type="ARBA" id="ARBA00023015"/>
    </source>
</evidence>
<dbReference type="OrthoDB" id="9809772at2"/>